<sequence length="402" mass="46377">MSLPYFKDYGYEVEIVTVNQSYYSIIKDPLLLQSIPSGIKIHEVKALSKKWTSKLGLGSLALRSLPFYKLYVSKLLKENLFDLIYFSTTEFPLCILGAYWKKKFGVPYIIDMQDPWHSEYYKSKPKAERPRKFWFSYKMHKFLEPIAMKEVSGIISVSDDYIQKLKERYPHLHTKPCEVITFGASELDFKIADENSENLKLHYKKEEDLINLVYVGRGGYDMDKSINTLFLSFKKGIDGKEDLFKKVRFNFIGTSYAPIGQSNETIAPIAKKLGISTFVTEITNRIGFYESIKNLKSADGLIIIGSNESAYTASKLSPYVLAKRPLLAIFNPHSSVVKIIRECEAGDLILHEEEINHNYILLKEYLLKVEKNISPATNWEAFKPYTADYLTKKQIDFFDKII</sequence>
<protein>
    <recommendedName>
        <fullName evidence="3">Glycosyltransferase subfamily 4-like N-terminal domain-containing protein</fullName>
    </recommendedName>
</protein>
<evidence type="ECO:0008006" key="3">
    <source>
        <dbReference type="Google" id="ProtNLM"/>
    </source>
</evidence>
<organism evidence="1 2">
    <name type="scientific">Pedobacter fastidiosus</name>
    <dbReference type="NCBI Taxonomy" id="2765361"/>
    <lineage>
        <taxon>Bacteria</taxon>
        <taxon>Pseudomonadati</taxon>
        <taxon>Bacteroidota</taxon>
        <taxon>Sphingobacteriia</taxon>
        <taxon>Sphingobacteriales</taxon>
        <taxon>Sphingobacteriaceae</taxon>
        <taxon>Pedobacter</taxon>
    </lineage>
</organism>
<accession>A0ABR7KVV0</accession>
<keyword evidence="2" id="KW-1185">Reference proteome</keyword>
<dbReference type="Gene3D" id="3.40.50.2000">
    <property type="entry name" value="Glycogen Phosphorylase B"/>
    <property type="match status" value="1"/>
</dbReference>
<proteinExistence type="predicted"/>
<reference evidence="1 2" key="1">
    <citation type="submission" date="2020-08" db="EMBL/GenBank/DDBJ databases">
        <authorList>
            <person name="Sun Q."/>
            <person name="Inoue M."/>
        </authorList>
    </citation>
    <scope>NUCLEOTIDE SEQUENCE [LARGE SCALE GENOMIC DNA]</scope>
    <source>
        <strain evidence="1 2">CCM 8938</strain>
    </source>
</reference>
<dbReference type="Proteomes" id="UP000652755">
    <property type="component" value="Unassembled WGS sequence"/>
</dbReference>
<evidence type="ECO:0000313" key="1">
    <source>
        <dbReference type="EMBL" id="MBC6112153.1"/>
    </source>
</evidence>
<name>A0ABR7KVV0_9SPHI</name>
<gene>
    <name evidence="1" type="ORF">H7U22_17155</name>
</gene>
<comment type="caution">
    <text evidence="1">The sequence shown here is derived from an EMBL/GenBank/DDBJ whole genome shotgun (WGS) entry which is preliminary data.</text>
</comment>
<dbReference type="EMBL" id="JACRYL010000017">
    <property type="protein sequence ID" value="MBC6112153.1"/>
    <property type="molecule type" value="Genomic_DNA"/>
</dbReference>
<evidence type="ECO:0000313" key="2">
    <source>
        <dbReference type="Proteomes" id="UP000652755"/>
    </source>
</evidence>
<dbReference type="SUPFAM" id="SSF53756">
    <property type="entry name" value="UDP-Glycosyltransferase/glycogen phosphorylase"/>
    <property type="match status" value="1"/>
</dbReference>